<dbReference type="RefSeq" id="WP_055392320.1">
    <property type="nucleotide sequence ID" value="NZ_LCTZ01000002.1"/>
</dbReference>
<dbReference type="AlphaFoldDB" id="A0A0Q0XJ53"/>
<sequence>MKKSNLILLGALGTALFFSLVFQVAVHSNIKKGKANEIPVKITSEFRTVSYFDAIKAANRVKIVFNQNDTVKVVVKAPNNVIDSVSTKVVDKKLVVSTSKKLKKTDSVLLHIDAPMLTKIDLSDNSHFETSGQISGERLNLEFKDKSSGNLNLSYDFVRYINNTEGTVNLQGEIKKIDFVSNKKQ</sequence>
<proteinExistence type="predicted"/>
<name>A0A0Q0XJ53_9FLAO</name>
<reference evidence="2 3" key="1">
    <citation type="submission" date="2015-04" db="EMBL/GenBank/DDBJ databases">
        <title>Complete genome of flavobacterium.</title>
        <authorList>
            <person name="Kwon Y.M."/>
            <person name="Kim S.-J."/>
        </authorList>
    </citation>
    <scope>NUCLEOTIDE SEQUENCE [LARGE SCALE GENOMIC DNA]</scope>
    <source>
        <strain evidence="2 3">DK169</strain>
    </source>
</reference>
<dbReference type="Pfam" id="PF10988">
    <property type="entry name" value="DUF2807"/>
    <property type="match status" value="1"/>
</dbReference>
<accession>A0A0Q0XJ53</accession>
<comment type="caution">
    <text evidence="2">The sequence shown here is derived from an EMBL/GenBank/DDBJ whole genome shotgun (WGS) entry which is preliminary data.</text>
</comment>
<dbReference type="Proteomes" id="UP000050827">
    <property type="component" value="Unassembled WGS sequence"/>
</dbReference>
<dbReference type="STRING" id="346185.AAY42_01895"/>
<evidence type="ECO:0000313" key="2">
    <source>
        <dbReference type="EMBL" id="KQC28782.1"/>
    </source>
</evidence>
<dbReference type="PATRIC" id="fig|1547436.3.peg.395"/>
<dbReference type="OrthoDB" id="1160603at2"/>
<evidence type="ECO:0000313" key="3">
    <source>
        <dbReference type="Proteomes" id="UP000050827"/>
    </source>
</evidence>
<evidence type="ECO:0000259" key="1">
    <source>
        <dbReference type="Pfam" id="PF10988"/>
    </source>
</evidence>
<feature type="domain" description="Putative auto-transporter adhesin head GIN" evidence="1">
    <location>
        <begin position="52"/>
        <end position="181"/>
    </location>
</feature>
<dbReference type="Gene3D" id="2.160.20.120">
    <property type="match status" value="1"/>
</dbReference>
<keyword evidence="3" id="KW-1185">Reference proteome</keyword>
<dbReference type="InterPro" id="IPR021255">
    <property type="entry name" value="DUF2807"/>
</dbReference>
<protein>
    <recommendedName>
        <fullName evidence="1">Putative auto-transporter adhesin head GIN domain-containing protein</fullName>
    </recommendedName>
</protein>
<organism evidence="2 3">
    <name type="scientific">Flagellimonas eckloniae</name>
    <dbReference type="NCBI Taxonomy" id="346185"/>
    <lineage>
        <taxon>Bacteria</taxon>
        <taxon>Pseudomonadati</taxon>
        <taxon>Bacteroidota</taxon>
        <taxon>Flavobacteriia</taxon>
        <taxon>Flavobacteriales</taxon>
        <taxon>Flavobacteriaceae</taxon>
        <taxon>Flagellimonas</taxon>
    </lineage>
</organism>
<gene>
    <name evidence="2" type="ORF">AAY42_01895</name>
</gene>
<dbReference type="EMBL" id="LCTZ01000002">
    <property type="protein sequence ID" value="KQC28782.1"/>
    <property type="molecule type" value="Genomic_DNA"/>
</dbReference>